<dbReference type="EMBL" id="AP018817">
    <property type="protein sequence ID" value="BBF70797.1"/>
    <property type="molecule type" value="Genomic_DNA"/>
</dbReference>
<keyword evidence="2" id="KW-1185">Reference proteome</keyword>
<proteinExistence type="predicted"/>
<name>A0ABN5WEZ3_9SPHN</name>
<gene>
    <name evidence="1" type="ORF">SBA_ch1_29970</name>
</gene>
<accession>A0ABN5WEZ3</accession>
<dbReference type="Proteomes" id="UP001059971">
    <property type="component" value="Chromosome 1"/>
</dbReference>
<evidence type="ECO:0000313" key="1">
    <source>
        <dbReference type="EMBL" id="BBF70797.1"/>
    </source>
</evidence>
<organism evidence="1 2">
    <name type="scientific">Sphingomonas bisphenolicum</name>
    <dbReference type="NCBI Taxonomy" id="296544"/>
    <lineage>
        <taxon>Bacteria</taxon>
        <taxon>Pseudomonadati</taxon>
        <taxon>Pseudomonadota</taxon>
        <taxon>Alphaproteobacteria</taxon>
        <taxon>Sphingomonadales</taxon>
        <taxon>Sphingomonadaceae</taxon>
        <taxon>Sphingomonas</taxon>
    </lineage>
</organism>
<reference evidence="1" key="1">
    <citation type="submission" date="2018-07" db="EMBL/GenBank/DDBJ databases">
        <title>Complete genome sequence of Sphingomonas bisphenolicum strain AO1, a bisphenol A degradative bacterium isolated from Japanese farm field.</title>
        <authorList>
            <person name="Murakami M."/>
            <person name="Koh M."/>
            <person name="Koba S."/>
            <person name="Matsumura Y."/>
        </authorList>
    </citation>
    <scope>NUCLEOTIDE SEQUENCE</scope>
    <source>
        <strain evidence="1">AO1</strain>
    </source>
</reference>
<sequence>MIVERVINRQHRAAGIAEHDLDTEIDQAFDQYVRAALFGHDKILLFWVQGDVLCDSTPAMARRLPLVDIK</sequence>
<protein>
    <submittedName>
        <fullName evidence="1">Uncharacterized protein</fullName>
    </submittedName>
</protein>
<evidence type="ECO:0000313" key="2">
    <source>
        <dbReference type="Proteomes" id="UP001059971"/>
    </source>
</evidence>